<evidence type="ECO:0000256" key="1">
    <source>
        <dbReference type="SAM" id="Coils"/>
    </source>
</evidence>
<dbReference type="OrthoDB" id="1275465at2759"/>
<feature type="coiled-coil region" evidence="1">
    <location>
        <begin position="111"/>
        <end position="145"/>
    </location>
</feature>
<dbReference type="Gene3D" id="1.20.1270.60">
    <property type="entry name" value="Arfaptin homology (AH) domain/BAR domain"/>
    <property type="match status" value="1"/>
</dbReference>
<evidence type="ECO:0000313" key="2">
    <source>
        <dbReference type="EMBL" id="PHT27644.1"/>
    </source>
</evidence>
<comment type="caution">
    <text evidence="2">The sequence shown here is derived from an EMBL/GenBank/DDBJ whole genome shotgun (WGS) entry which is preliminary data.</text>
</comment>
<keyword evidence="1" id="KW-0175">Coiled coil</keyword>
<dbReference type="Proteomes" id="UP000224567">
    <property type="component" value="Unassembled WGS sequence"/>
</dbReference>
<proteinExistence type="predicted"/>
<keyword evidence="3" id="KW-1185">Reference proteome</keyword>
<dbReference type="AlphaFoldDB" id="A0A2G2V3U1"/>
<sequence>MVKSKRMKAWASIRNKLAGLTLNCASSIQDNVEVILNDISGMGADISPLQNLLGSFFRLLTSYGQAQSALVDKTTTIKELKPYLKAKKYLELVLRERNEKSEEVSTFCKSLEKARKKVTKLKARQDVAKQEAAEMESKVSTSEEEFSKCSDVSLATAKASKVVEKKKKVLESALQDLVNYKLYLD</sequence>
<reference evidence="2 3" key="1">
    <citation type="journal article" date="2017" name="Genome Biol.">
        <title>New reference genome sequences of hot pepper reveal the massive evolution of plant disease-resistance genes by retroduplication.</title>
        <authorList>
            <person name="Kim S."/>
            <person name="Park J."/>
            <person name="Yeom S.I."/>
            <person name="Kim Y.M."/>
            <person name="Seo E."/>
            <person name="Kim K.T."/>
            <person name="Kim M.S."/>
            <person name="Lee J.M."/>
            <person name="Cheong K."/>
            <person name="Shin H.S."/>
            <person name="Kim S.B."/>
            <person name="Han K."/>
            <person name="Lee J."/>
            <person name="Park M."/>
            <person name="Lee H.A."/>
            <person name="Lee H.Y."/>
            <person name="Lee Y."/>
            <person name="Oh S."/>
            <person name="Lee J.H."/>
            <person name="Choi E."/>
            <person name="Choi E."/>
            <person name="Lee S.E."/>
            <person name="Jeon J."/>
            <person name="Kim H."/>
            <person name="Choi G."/>
            <person name="Song H."/>
            <person name="Lee J."/>
            <person name="Lee S.C."/>
            <person name="Kwon J.K."/>
            <person name="Lee H.Y."/>
            <person name="Koo N."/>
            <person name="Hong Y."/>
            <person name="Kim R.W."/>
            <person name="Kang W.H."/>
            <person name="Huh J.H."/>
            <person name="Kang B.C."/>
            <person name="Yang T.J."/>
            <person name="Lee Y.H."/>
            <person name="Bennetzen J.L."/>
            <person name="Choi D."/>
        </authorList>
    </citation>
    <scope>NUCLEOTIDE SEQUENCE [LARGE SCALE GENOMIC DNA]</scope>
    <source>
        <strain evidence="3">cv. PBC81</strain>
    </source>
</reference>
<dbReference type="InterPro" id="IPR027267">
    <property type="entry name" value="AH/BAR_dom_sf"/>
</dbReference>
<evidence type="ECO:0000313" key="3">
    <source>
        <dbReference type="Proteomes" id="UP000224567"/>
    </source>
</evidence>
<dbReference type="EMBL" id="MLFT02000338">
    <property type="protein sequence ID" value="PHT27644.1"/>
    <property type="molecule type" value="Genomic_DNA"/>
</dbReference>
<organism evidence="2 3">
    <name type="scientific">Capsicum baccatum</name>
    <name type="common">Peruvian pepper</name>
    <dbReference type="NCBI Taxonomy" id="33114"/>
    <lineage>
        <taxon>Eukaryota</taxon>
        <taxon>Viridiplantae</taxon>
        <taxon>Streptophyta</taxon>
        <taxon>Embryophyta</taxon>
        <taxon>Tracheophyta</taxon>
        <taxon>Spermatophyta</taxon>
        <taxon>Magnoliopsida</taxon>
        <taxon>eudicotyledons</taxon>
        <taxon>Gunneridae</taxon>
        <taxon>Pentapetalae</taxon>
        <taxon>asterids</taxon>
        <taxon>lamiids</taxon>
        <taxon>Solanales</taxon>
        <taxon>Solanaceae</taxon>
        <taxon>Solanoideae</taxon>
        <taxon>Capsiceae</taxon>
        <taxon>Capsicum</taxon>
    </lineage>
</organism>
<accession>A0A2G2V3U1</accession>
<gene>
    <name evidence="2" type="ORF">CQW23_32754</name>
</gene>
<reference evidence="3" key="2">
    <citation type="journal article" date="2017" name="J. Anim. Genet.">
        <title>Multiple reference genome sequences of hot pepper reveal the massive evolution of plant disease resistance genes by retroduplication.</title>
        <authorList>
            <person name="Kim S."/>
            <person name="Park J."/>
            <person name="Yeom S.-I."/>
            <person name="Kim Y.-M."/>
            <person name="Seo E."/>
            <person name="Kim K.-T."/>
            <person name="Kim M.-S."/>
            <person name="Lee J.M."/>
            <person name="Cheong K."/>
            <person name="Shin H.-S."/>
            <person name="Kim S.-B."/>
            <person name="Han K."/>
            <person name="Lee J."/>
            <person name="Park M."/>
            <person name="Lee H.-A."/>
            <person name="Lee H.-Y."/>
            <person name="Lee Y."/>
            <person name="Oh S."/>
            <person name="Lee J.H."/>
            <person name="Choi E."/>
            <person name="Choi E."/>
            <person name="Lee S.E."/>
            <person name="Jeon J."/>
            <person name="Kim H."/>
            <person name="Choi G."/>
            <person name="Song H."/>
            <person name="Lee J."/>
            <person name="Lee S.-C."/>
            <person name="Kwon J.-K."/>
            <person name="Lee H.-Y."/>
            <person name="Koo N."/>
            <person name="Hong Y."/>
            <person name="Kim R.W."/>
            <person name="Kang W.-H."/>
            <person name="Huh J.H."/>
            <person name="Kang B.-C."/>
            <person name="Yang T.-J."/>
            <person name="Lee Y.-H."/>
            <person name="Bennetzen J.L."/>
            <person name="Choi D."/>
        </authorList>
    </citation>
    <scope>NUCLEOTIDE SEQUENCE [LARGE SCALE GENOMIC DNA]</scope>
    <source>
        <strain evidence="3">cv. PBC81</strain>
    </source>
</reference>
<protein>
    <submittedName>
        <fullName evidence="2">Uncharacterized protein</fullName>
    </submittedName>
</protein>
<name>A0A2G2V3U1_CAPBA</name>